<dbReference type="RefSeq" id="WP_015009285.1">
    <property type="nucleotide sequence ID" value="NC_018704.1"/>
</dbReference>
<dbReference type="CDD" id="cd00371">
    <property type="entry name" value="HMA"/>
    <property type="match status" value="1"/>
</dbReference>
<dbReference type="PRINTS" id="PR00944">
    <property type="entry name" value="CUEXPORT"/>
</dbReference>
<dbReference type="PANTHER" id="PTHR46594">
    <property type="entry name" value="P-TYPE CATION-TRANSPORTING ATPASE"/>
    <property type="match status" value="1"/>
</dbReference>
<dbReference type="InterPro" id="IPR036163">
    <property type="entry name" value="HMA_dom_sf"/>
</dbReference>
<dbReference type="GO" id="GO:0006825">
    <property type="term" value="P:copper ion transport"/>
    <property type="evidence" value="ECO:0007669"/>
    <property type="project" value="InterPro"/>
</dbReference>
<dbReference type="InterPro" id="IPR006121">
    <property type="entry name" value="HMA_dom"/>
</dbReference>
<proteinExistence type="predicted"/>
<dbReference type="GO" id="GO:0005507">
    <property type="term" value="F:copper ion binding"/>
    <property type="evidence" value="ECO:0007669"/>
    <property type="project" value="InterPro"/>
</dbReference>
<keyword evidence="2" id="KW-0479">Metal-binding</keyword>
<dbReference type="InterPro" id="IPR006122">
    <property type="entry name" value="HMA_Cu_ion-bd"/>
</dbReference>
<name>K0IW61_AMPXN</name>
<dbReference type="Gene3D" id="3.30.70.100">
    <property type="match status" value="1"/>
</dbReference>
<dbReference type="OrthoDB" id="9813965at2"/>
<dbReference type="NCBIfam" id="TIGR00003">
    <property type="entry name" value="copper ion binding protein"/>
    <property type="match status" value="1"/>
</dbReference>
<dbReference type="EMBL" id="AP012050">
    <property type="protein sequence ID" value="BAM46680.1"/>
    <property type="molecule type" value="Genomic_DNA"/>
</dbReference>
<dbReference type="eggNOG" id="COG2608">
    <property type="taxonomic scope" value="Bacteria"/>
</dbReference>
<feature type="domain" description="HMA" evidence="4">
    <location>
        <begin position="2"/>
        <end position="68"/>
    </location>
</feature>
<evidence type="ECO:0000313" key="6">
    <source>
        <dbReference type="Proteomes" id="UP000006294"/>
    </source>
</evidence>
<keyword evidence="6" id="KW-1185">Reference proteome</keyword>
<dbReference type="SUPFAM" id="SSF55008">
    <property type="entry name" value="HMA, heavy metal-associated domain"/>
    <property type="match status" value="1"/>
</dbReference>
<evidence type="ECO:0000256" key="1">
    <source>
        <dbReference type="ARBA" id="ARBA00015313"/>
    </source>
</evidence>
<dbReference type="Proteomes" id="UP000006294">
    <property type="component" value="Chromosome"/>
</dbReference>
<dbReference type="InterPro" id="IPR000428">
    <property type="entry name" value="Cu-bd"/>
</dbReference>
<dbReference type="PANTHER" id="PTHR46594:SF4">
    <property type="entry name" value="P-TYPE CATION-TRANSPORTING ATPASE"/>
    <property type="match status" value="1"/>
</dbReference>
<dbReference type="NCBIfam" id="NF033794">
    <property type="entry name" value="chaper_CopZ_Eh"/>
    <property type="match status" value="1"/>
</dbReference>
<dbReference type="Pfam" id="PF00403">
    <property type="entry name" value="HMA"/>
    <property type="match status" value="1"/>
</dbReference>
<dbReference type="KEGG" id="axl:AXY_05480"/>
<accession>K0IW61</accession>
<dbReference type="AlphaFoldDB" id="K0IW61"/>
<evidence type="ECO:0000256" key="3">
    <source>
        <dbReference type="ARBA" id="ARBA00023008"/>
    </source>
</evidence>
<protein>
    <recommendedName>
        <fullName evidence="1">Copper chaperone CopZ</fullName>
    </recommendedName>
</protein>
<organism evidence="5 6">
    <name type="scientific">Amphibacillus xylanus (strain ATCC 51415 / DSM 6626 / JCM 7361 / LMG 17667 / NBRC 15112 / Ep01)</name>
    <dbReference type="NCBI Taxonomy" id="698758"/>
    <lineage>
        <taxon>Bacteria</taxon>
        <taxon>Bacillati</taxon>
        <taxon>Bacillota</taxon>
        <taxon>Bacilli</taxon>
        <taxon>Bacillales</taxon>
        <taxon>Bacillaceae</taxon>
        <taxon>Amphibacillus</taxon>
    </lineage>
</organism>
<dbReference type="InterPro" id="IPR017969">
    <property type="entry name" value="Heavy-metal-associated_CS"/>
</dbReference>
<dbReference type="PROSITE" id="PS01047">
    <property type="entry name" value="HMA_1"/>
    <property type="match status" value="1"/>
</dbReference>
<dbReference type="PROSITE" id="PS50846">
    <property type="entry name" value="HMA_2"/>
    <property type="match status" value="1"/>
</dbReference>
<dbReference type="STRING" id="698758.AXY_05480"/>
<gene>
    <name evidence="5" type="primary">copZ</name>
    <name evidence="5" type="ordered locus">AXY_05480</name>
</gene>
<evidence type="ECO:0000259" key="4">
    <source>
        <dbReference type="PROSITE" id="PS50846"/>
    </source>
</evidence>
<reference evidence="5 6" key="1">
    <citation type="submission" date="2011-01" db="EMBL/GenBank/DDBJ databases">
        <title>Whole genome sequence of Amphibacillus xylinus NBRC 15112.</title>
        <authorList>
            <person name="Nakazawa H."/>
            <person name="Katano Y."/>
            <person name="Nakamura S."/>
            <person name="Sasagawa M."/>
            <person name="Fukada J."/>
            <person name="Arai T."/>
            <person name="Sasakura N."/>
            <person name="Mochizuki D."/>
            <person name="Hosoyama A."/>
            <person name="Harada K."/>
            <person name="Horikawa H."/>
            <person name="Kato Y."/>
            <person name="Harada T."/>
            <person name="Sasaki K."/>
            <person name="Sekiguchi M."/>
            <person name="Hodoyama M."/>
            <person name="Nishiko R."/>
            <person name="Narita H."/>
            <person name="Hanamaki A."/>
            <person name="Hata C."/>
            <person name="Konno Y."/>
            <person name="Niimura Y."/>
            <person name="Yamazaki S."/>
            <person name="Fujita N."/>
        </authorList>
    </citation>
    <scope>NUCLEOTIDE SEQUENCE [LARGE SCALE GENOMIC DNA]</scope>
    <source>
        <strain evidence="6">ATCC 51415 / DSM 6626 / JCM 7361 / LMG 17667 / NBRC 15112 / Ep01</strain>
    </source>
</reference>
<evidence type="ECO:0000256" key="2">
    <source>
        <dbReference type="ARBA" id="ARBA00022723"/>
    </source>
</evidence>
<sequence>MKKIKLNITGMSCNHCLNRVQTALTELEGVEKAKVNLKKATASVKFDEMIQSPEAIANAVKEVGYQAEVAK</sequence>
<dbReference type="FunFam" id="3.30.70.100:FF:000001">
    <property type="entry name" value="ATPase copper transporting beta"/>
    <property type="match status" value="1"/>
</dbReference>
<keyword evidence="3" id="KW-0186">Copper</keyword>
<evidence type="ECO:0000313" key="5">
    <source>
        <dbReference type="EMBL" id="BAM46680.1"/>
    </source>
</evidence>
<dbReference type="HOGENOM" id="CLU_134973_10_4_9"/>